<dbReference type="GO" id="GO:0004656">
    <property type="term" value="F:procollagen-proline 4-dioxygenase activity"/>
    <property type="evidence" value="ECO:0007669"/>
    <property type="project" value="TreeGrafter"/>
</dbReference>
<keyword evidence="3" id="KW-0223">Dioxygenase</keyword>
<dbReference type="GO" id="GO:0005506">
    <property type="term" value="F:iron ion binding"/>
    <property type="evidence" value="ECO:0007669"/>
    <property type="project" value="InterPro"/>
</dbReference>
<organism evidence="8 9">
    <name type="scientific">Beauveria bassiana</name>
    <name type="common">White muscardine disease fungus</name>
    <name type="synonym">Tritirachium shiotae</name>
    <dbReference type="NCBI Taxonomy" id="176275"/>
    <lineage>
        <taxon>Eukaryota</taxon>
        <taxon>Fungi</taxon>
        <taxon>Dikarya</taxon>
        <taxon>Ascomycota</taxon>
        <taxon>Pezizomycotina</taxon>
        <taxon>Sordariomycetes</taxon>
        <taxon>Hypocreomycetidae</taxon>
        <taxon>Hypocreales</taxon>
        <taxon>Cordycipitaceae</taxon>
        <taxon>Beauveria</taxon>
    </lineage>
</organism>
<feature type="compositionally biased region" description="Pro residues" evidence="6">
    <location>
        <begin position="48"/>
        <end position="62"/>
    </location>
</feature>
<dbReference type="PROSITE" id="PS51471">
    <property type="entry name" value="FE2OG_OXY"/>
    <property type="match status" value="1"/>
</dbReference>
<evidence type="ECO:0000256" key="1">
    <source>
        <dbReference type="ARBA" id="ARBA00001961"/>
    </source>
</evidence>
<protein>
    <recommendedName>
        <fullName evidence="7">Fe2OG dioxygenase domain-containing protein</fullName>
    </recommendedName>
</protein>
<feature type="domain" description="Fe2OG dioxygenase" evidence="7">
    <location>
        <begin position="164"/>
        <end position="277"/>
    </location>
</feature>
<sequence length="279" mass="31134">MTAETRQNTTKLFNVHAISTTVPLFNRRPFPQHLTTMARSKPSKPSKPQQPAPSSPSSLPPWPKFKPPLPVVDLFPTSHPLTNKVVTLDAFFPRSLCRDYVAHLSALPLQTTPGTPRRGDAVRVNDRLQTHDASFAAALWEKTGLREALLQDDVASLWGGEPIGLSPNIRVYRYTKGQFFDCHYDESNNVALEADGKTVQARTTWTLLLYLTGVSEGCVGGETVFYPHDRQSEAEAICVSPQTGMLLLHKHGDDCLLHEGREVRAGEKWVLRTDLCIRR</sequence>
<keyword evidence="5" id="KW-0408">Iron</keyword>
<keyword evidence="2" id="KW-0479">Metal-binding</keyword>
<dbReference type="PANTHER" id="PTHR10869:SF236">
    <property type="entry name" value="PROLYL 4-HYDROXYLASE ALPHA SUBUNIT DOMAIN-CONTAINING PROTEIN"/>
    <property type="match status" value="1"/>
</dbReference>
<dbReference type="Pfam" id="PF13640">
    <property type="entry name" value="2OG-FeII_Oxy_3"/>
    <property type="match status" value="1"/>
</dbReference>
<comment type="cofactor">
    <cofactor evidence="1">
        <name>L-ascorbate</name>
        <dbReference type="ChEBI" id="CHEBI:38290"/>
    </cofactor>
</comment>
<evidence type="ECO:0000256" key="4">
    <source>
        <dbReference type="ARBA" id="ARBA00023002"/>
    </source>
</evidence>
<dbReference type="InterPro" id="IPR005123">
    <property type="entry name" value="Oxoglu/Fe-dep_dioxygenase_dom"/>
</dbReference>
<proteinExistence type="predicted"/>
<dbReference type="GO" id="GO:0005783">
    <property type="term" value="C:endoplasmic reticulum"/>
    <property type="evidence" value="ECO:0007669"/>
    <property type="project" value="TreeGrafter"/>
</dbReference>
<evidence type="ECO:0000256" key="2">
    <source>
        <dbReference type="ARBA" id="ARBA00022723"/>
    </source>
</evidence>
<dbReference type="FunFam" id="2.60.120.620:FF:000021">
    <property type="entry name" value="WGS project CABT00000000 data, contig 2.8"/>
    <property type="match status" value="1"/>
</dbReference>
<feature type="region of interest" description="Disordered" evidence="6">
    <location>
        <begin position="36"/>
        <end position="62"/>
    </location>
</feature>
<dbReference type="Gene3D" id="2.60.120.620">
    <property type="entry name" value="q2cbj1_9rhob like domain"/>
    <property type="match status" value="1"/>
</dbReference>
<evidence type="ECO:0000313" key="8">
    <source>
        <dbReference type="EMBL" id="PQK15372.1"/>
    </source>
</evidence>
<dbReference type="Proteomes" id="UP000237441">
    <property type="component" value="Unassembled WGS sequence"/>
</dbReference>
<dbReference type="PANTHER" id="PTHR10869">
    <property type="entry name" value="PROLYL 4-HYDROXYLASE ALPHA SUBUNIT"/>
    <property type="match status" value="1"/>
</dbReference>
<dbReference type="InterPro" id="IPR006620">
    <property type="entry name" value="Pro_4_hyd_alph"/>
</dbReference>
<dbReference type="AlphaFoldDB" id="A0A2S7YHN2"/>
<dbReference type="InterPro" id="IPR044862">
    <property type="entry name" value="Pro_4_hyd_alph_FE2OG_OXY"/>
</dbReference>
<name>A0A2S7YHN2_BEABA</name>
<dbReference type="SMART" id="SM00702">
    <property type="entry name" value="P4Hc"/>
    <property type="match status" value="1"/>
</dbReference>
<evidence type="ECO:0000256" key="6">
    <source>
        <dbReference type="SAM" id="MobiDB-lite"/>
    </source>
</evidence>
<evidence type="ECO:0000313" key="9">
    <source>
        <dbReference type="Proteomes" id="UP000237441"/>
    </source>
</evidence>
<accession>A0A2S7YHN2</accession>
<dbReference type="EMBL" id="JRHA01000005">
    <property type="protein sequence ID" value="PQK15372.1"/>
    <property type="molecule type" value="Genomic_DNA"/>
</dbReference>
<gene>
    <name evidence="8" type="ORF">BB8028_0005g08860</name>
</gene>
<reference evidence="8 9" key="1">
    <citation type="submission" date="2016-07" db="EMBL/GenBank/DDBJ databases">
        <title>Comparative genomics of the entomopathogenic fungus Beauveria bassiana.</title>
        <authorList>
            <person name="Valero Jimenez C.A."/>
            <person name="Zwaan B.J."/>
            <person name="Van Kan J.A."/>
            <person name="Takken W."/>
            <person name="Debets A.J."/>
            <person name="Schoustra S.E."/>
            <person name="Koenraadt C.J."/>
        </authorList>
    </citation>
    <scope>NUCLEOTIDE SEQUENCE [LARGE SCALE GENOMIC DNA]</scope>
    <source>
        <strain evidence="8 9">ARSEF 8028</strain>
    </source>
</reference>
<evidence type="ECO:0000256" key="3">
    <source>
        <dbReference type="ARBA" id="ARBA00022964"/>
    </source>
</evidence>
<dbReference type="GO" id="GO:0031418">
    <property type="term" value="F:L-ascorbic acid binding"/>
    <property type="evidence" value="ECO:0007669"/>
    <property type="project" value="InterPro"/>
</dbReference>
<keyword evidence="4" id="KW-0560">Oxidoreductase</keyword>
<dbReference type="InterPro" id="IPR045054">
    <property type="entry name" value="P4HA-like"/>
</dbReference>
<dbReference type="OrthoDB" id="69177at2759"/>
<evidence type="ECO:0000259" key="7">
    <source>
        <dbReference type="PROSITE" id="PS51471"/>
    </source>
</evidence>
<evidence type="ECO:0000256" key="5">
    <source>
        <dbReference type="ARBA" id="ARBA00023004"/>
    </source>
</evidence>
<comment type="caution">
    <text evidence="8">The sequence shown here is derived from an EMBL/GenBank/DDBJ whole genome shotgun (WGS) entry which is preliminary data.</text>
</comment>